<dbReference type="Proteomes" id="UP000036958">
    <property type="component" value="Unassembled WGS sequence"/>
</dbReference>
<organism evidence="1 2">
    <name type="scientific">Sunxiuqinia dokdonensis</name>
    <dbReference type="NCBI Taxonomy" id="1409788"/>
    <lineage>
        <taxon>Bacteria</taxon>
        <taxon>Pseudomonadati</taxon>
        <taxon>Bacteroidota</taxon>
        <taxon>Bacteroidia</taxon>
        <taxon>Marinilabiliales</taxon>
        <taxon>Prolixibacteraceae</taxon>
        <taxon>Sunxiuqinia</taxon>
    </lineage>
</organism>
<reference evidence="2" key="1">
    <citation type="submission" date="2015-07" db="EMBL/GenBank/DDBJ databases">
        <title>Genome sequencing of Sunxiuqinia dokdonensis strain SK.</title>
        <authorList>
            <person name="Ahn S."/>
            <person name="Kim B.-C."/>
        </authorList>
    </citation>
    <scope>NUCLEOTIDE SEQUENCE [LARGE SCALE GENOMIC DNA]</scope>
    <source>
        <strain evidence="2">SK</strain>
    </source>
</reference>
<gene>
    <name evidence="1" type="ORF">NC99_17310</name>
</gene>
<sequence length="132" mass="14731">MIFKGQHIERFFTFLAGLITLAHTVVPHHHHLEITHSSEEEAACETPVQGQNSEKPDTHCHAFNILVSEKTSTTSLNQSLSDHFNFFPAGIIVQSEIPPVKDITTTIFGNHAIFIKQFFYTAHSLRAPPAIA</sequence>
<evidence type="ECO:0000313" key="2">
    <source>
        <dbReference type="Proteomes" id="UP000036958"/>
    </source>
</evidence>
<comment type="caution">
    <text evidence="1">The sequence shown here is derived from an EMBL/GenBank/DDBJ whole genome shotgun (WGS) entry which is preliminary data.</text>
</comment>
<dbReference type="RefSeq" id="WP_053181913.1">
    <property type="nucleotide sequence ID" value="NZ_LGIA01000131.1"/>
</dbReference>
<dbReference type="AlphaFoldDB" id="A0A0L8VAI0"/>
<keyword evidence="2" id="KW-1185">Reference proteome</keyword>
<dbReference type="OrthoDB" id="1119637at2"/>
<name>A0A0L8VAI0_9BACT</name>
<dbReference type="EMBL" id="LGIA01000131">
    <property type="protein sequence ID" value="KOH45454.1"/>
    <property type="molecule type" value="Genomic_DNA"/>
</dbReference>
<proteinExistence type="predicted"/>
<protein>
    <submittedName>
        <fullName evidence="1">Uncharacterized protein</fullName>
    </submittedName>
</protein>
<evidence type="ECO:0000313" key="1">
    <source>
        <dbReference type="EMBL" id="KOH45454.1"/>
    </source>
</evidence>
<accession>A0A0L8VAI0</accession>
<dbReference type="STRING" id="1409788.NC99_17310"/>